<dbReference type="RefSeq" id="WP_007106779.1">
    <property type="nucleotide sequence ID" value="NZ_BAER01000124.1"/>
</dbReference>
<evidence type="ECO:0000256" key="4">
    <source>
        <dbReference type="ARBA" id="ARBA00022989"/>
    </source>
</evidence>
<evidence type="ECO:0000256" key="5">
    <source>
        <dbReference type="ARBA" id="ARBA00023136"/>
    </source>
</evidence>
<evidence type="ECO:0000313" key="7">
    <source>
        <dbReference type="EMBL" id="GAC35015.1"/>
    </source>
</evidence>
<evidence type="ECO:0000256" key="6">
    <source>
        <dbReference type="SAM" id="Phobius"/>
    </source>
</evidence>
<dbReference type="PANTHER" id="PTHR33931">
    <property type="entry name" value="HOLIN-LIKE PROTEIN CIDA-RELATED"/>
    <property type="match status" value="1"/>
</dbReference>
<dbReference type="PANTHER" id="PTHR33931:SF2">
    <property type="entry name" value="HOLIN-LIKE PROTEIN CIDA"/>
    <property type="match status" value="1"/>
</dbReference>
<keyword evidence="5 6" id="KW-0472">Membrane</keyword>
<evidence type="ECO:0000313" key="8">
    <source>
        <dbReference type="Proteomes" id="UP000006322"/>
    </source>
</evidence>
<dbReference type="InterPro" id="IPR005538">
    <property type="entry name" value="LrgA/CidA"/>
</dbReference>
<accession>K7AID2</accession>
<gene>
    <name evidence="7" type="primary">cidA</name>
    <name evidence="7" type="ORF">GPLA_4136</name>
</gene>
<protein>
    <submittedName>
        <fullName evidence="7">Holin-like protein</fullName>
    </submittedName>
</protein>
<evidence type="ECO:0000256" key="2">
    <source>
        <dbReference type="ARBA" id="ARBA00022475"/>
    </source>
</evidence>
<feature type="transmembrane region" description="Helical" evidence="6">
    <location>
        <begin position="58"/>
        <end position="79"/>
    </location>
</feature>
<organism evidence="7 8">
    <name type="scientific">Paraglaciecola polaris LMG 21857</name>
    <dbReference type="NCBI Taxonomy" id="1129793"/>
    <lineage>
        <taxon>Bacteria</taxon>
        <taxon>Pseudomonadati</taxon>
        <taxon>Pseudomonadota</taxon>
        <taxon>Gammaproteobacteria</taxon>
        <taxon>Alteromonadales</taxon>
        <taxon>Alteromonadaceae</taxon>
        <taxon>Paraglaciecola</taxon>
    </lineage>
</organism>
<evidence type="ECO:0000256" key="3">
    <source>
        <dbReference type="ARBA" id="ARBA00022692"/>
    </source>
</evidence>
<reference evidence="8" key="1">
    <citation type="journal article" date="2014" name="Environ. Microbiol.">
        <title>Comparative genomics of the marine bacterial genus Glaciecola reveals the high degree of genomic diversity and genomic characteristic for cold adaptation.</title>
        <authorList>
            <person name="Qin Q.L."/>
            <person name="Xie B.B."/>
            <person name="Yu Y."/>
            <person name="Shu Y.L."/>
            <person name="Rong J.C."/>
            <person name="Zhang Y.J."/>
            <person name="Zhao D.L."/>
            <person name="Chen X.L."/>
            <person name="Zhang X.Y."/>
            <person name="Chen B."/>
            <person name="Zhou B.C."/>
            <person name="Zhang Y.Z."/>
        </authorList>
    </citation>
    <scope>NUCLEOTIDE SEQUENCE [LARGE SCALE GENOMIC DNA]</scope>
    <source>
        <strain evidence="8">LMG 21857</strain>
    </source>
</reference>
<proteinExistence type="predicted"/>
<comment type="caution">
    <text evidence="7">The sequence shown here is derived from an EMBL/GenBank/DDBJ whole genome shotgun (WGS) entry which is preliminary data.</text>
</comment>
<dbReference type="EMBL" id="BAER01000124">
    <property type="protein sequence ID" value="GAC35015.1"/>
    <property type="molecule type" value="Genomic_DNA"/>
</dbReference>
<dbReference type="STRING" id="1129793.GPLA_4136"/>
<sequence length="127" mass="14108">MLWLKYALALTTLVGFWGAGLGLSPFIPLPASLLGLLLLLLGLVWLKRIPSALLRVSQFVLGHMLILFVPATMGILLFAEKLADNLLWLVLSIMLSTLVSLGVTAWICQRQWQNHAHANTDNEHVKR</sequence>
<keyword evidence="3 6" id="KW-0812">Transmembrane</keyword>
<feature type="transmembrane region" description="Helical" evidence="6">
    <location>
        <begin position="85"/>
        <end position="108"/>
    </location>
</feature>
<keyword evidence="4 6" id="KW-1133">Transmembrane helix</keyword>
<keyword evidence="8" id="KW-1185">Reference proteome</keyword>
<comment type="subcellular location">
    <subcellularLocation>
        <location evidence="1">Cell membrane</location>
        <topology evidence="1">Multi-pass membrane protein</topology>
    </subcellularLocation>
</comment>
<dbReference type="GO" id="GO:0005886">
    <property type="term" value="C:plasma membrane"/>
    <property type="evidence" value="ECO:0007669"/>
    <property type="project" value="UniProtKB-SubCell"/>
</dbReference>
<feature type="transmembrane region" description="Helical" evidence="6">
    <location>
        <begin position="28"/>
        <end position="46"/>
    </location>
</feature>
<evidence type="ECO:0000256" key="1">
    <source>
        <dbReference type="ARBA" id="ARBA00004651"/>
    </source>
</evidence>
<keyword evidence="2" id="KW-1003">Cell membrane</keyword>
<dbReference type="Pfam" id="PF03788">
    <property type="entry name" value="LrgA"/>
    <property type="match status" value="1"/>
</dbReference>
<name>K7AID2_9ALTE</name>
<dbReference type="Proteomes" id="UP000006322">
    <property type="component" value="Unassembled WGS sequence"/>
</dbReference>
<dbReference type="OrthoDB" id="6387448at2"/>
<dbReference type="AlphaFoldDB" id="K7AID2"/>